<keyword evidence="3" id="KW-0862">Zinc</keyword>
<dbReference type="GO" id="GO:0046872">
    <property type="term" value="F:metal ion binding"/>
    <property type="evidence" value="ECO:0007669"/>
    <property type="project" value="UniProtKB-KW"/>
</dbReference>
<keyword evidence="8" id="KW-1185">Reference proteome</keyword>
<name>A0AAP8MEX2_9GAMM</name>
<keyword evidence="5" id="KW-0732">Signal</keyword>
<dbReference type="PANTHER" id="PTHR43223">
    <property type="entry name" value="ALKYL/ARYL-SULFATASE"/>
    <property type="match status" value="1"/>
</dbReference>
<dbReference type="AlphaFoldDB" id="A0AAP8MEX2"/>
<evidence type="ECO:0000313" key="7">
    <source>
        <dbReference type="EMBL" id="PLW86409.1"/>
    </source>
</evidence>
<dbReference type="Gene3D" id="3.60.15.30">
    <property type="entry name" value="Metallo-beta-lactamase domain"/>
    <property type="match status" value="1"/>
</dbReference>
<evidence type="ECO:0000256" key="2">
    <source>
        <dbReference type="ARBA" id="ARBA00022801"/>
    </source>
</evidence>
<dbReference type="EMBL" id="PKUR01000002">
    <property type="protein sequence ID" value="PLW86409.1"/>
    <property type="molecule type" value="Genomic_DNA"/>
</dbReference>
<dbReference type="GO" id="GO:0046983">
    <property type="term" value="F:protein dimerization activity"/>
    <property type="evidence" value="ECO:0007669"/>
    <property type="project" value="InterPro"/>
</dbReference>
<accession>A0AAP8MEX2</accession>
<dbReference type="Pfam" id="PF14863">
    <property type="entry name" value="Alkyl_sulf_dimr"/>
    <property type="match status" value="1"/>
</dbReference>
<evidence type="ECO:0000256" key="1">
    <source>
        <dbReference type="ARBA" id="ARBA00022723"/>
    </source>
</evidence>
<evidence type="ECO:0000313" key="8">
    <source>
        <dbReference type="Proteomes" id="UP000235162"/>
    </source>
</evidence>
<dbReference type="InterPro" id="IPR044097">
    <property type="entry name" value="Bds1/SdsA1_MBL-fold"/>
</dbReference>
<dbReference type="GO" id="GO:0018909">
    <property type="term" value="P:dodecyl sulfate metabolic process"/>
    <property type="evidence" value="ECO:0007669"/>
    <property type="project" value="InterPro"/>
</dbReference>
<dbReference type="InterPro" id="IPR029229">
    <property type="entry name" value="Alkyl_sulf_C"/>
</dbReference>
<dbReference type="Proteomes" id="UP000235162">
    <property type="component" value="Unassembled WGS sequence"/>
</dbReference>
<dbReference type="SMART" id="SM00849">
    <property type="entry name" value="Lactamase_B"/>
    <property type="match status" value="1"/>
</dbReference>
<proteinExistence type="inferred from homology"/>
<dbReference type="SUPFAM" id="SSF56281">
    <property type="entry name" value="Metallo-hydrolase/oxidoreductase"/>
    <property type="match status" value="1"/>
</dbReference>
<comment type="similarity">
    <text evidence="4">Belongs to the metallo-beta-lactamase superfamily. Type III sulfatase family.</text>
</comment>
<dbReference type="Gene3D" id="3.30.1050.10">
    <property type="entry name" value="SCP2 sterol-binding domain"/>
    <property type="match status" value="1"/>
</dbReference>
<evidence type="ECO:0000256" key="5">
    <source>
        <dbReference type="SAM" id="SignalP"/>
    </source>
</evidence>
<keyword evidence="2 7" id="KW-0378">Hydrolase</keyword>
<gene>
    <name evidence="7" type="ORF">C0029_08280</name>
</gene>
<evidence type="ECO:0000256" key="4">
    <source>
        <dbReference type="ARBA" id="ARBA00033751"/>
    </source>
</evidence>
<dbReference type="InterPro" id="IPR038536">
    <property type="entry name" value="Alkyl/aryl-sulf_dimr_sf"/>
</dbReference>
<comment type="caution">
    <text evidence="7">The sequence shown here is derived from an EMBL/GenBank/DDBJ whole genome shotgun (WGS) entry which is preliminary data.</text>
</comment>
<keyword evidence="1" id="KW-0479">Metal-binding</keyword>
<feature type="domain" description="Metallo-beta-lactamase" evidence="6">
    <location>
        <begin position="72"/>
        <end position="287"/>
    </location>
</feature>
<dbReference type="InterPro" id="IPR036527">
    <property type="entry name" value="SCP2_sterol-bd_dom_sf"/>
</dbReference>
<dbReference type="PANTHER" id="PTHR43223:SF2">
    <property type="entry name" value="METALLO-BETA-LACTAMASE DOMAIN-CONTAINING PROTEIN"/>
    <property type="match status" value="1"/>
</dbReference>
<dbReference type="RefSeq" id="WP_084199019.1">
    <property type="nucleotide sequence ID" value="NZ_BMYL01000002.1"/>
</dbReference>
<dbReference type="Gene3D" id="1.25.40.880">
    <property type="entry name" value="Alkyl sulfatase, dimerisation domain"/>
    <property type="match status" value="1"/>
</dbReference>
<dbReference type="Pfam" id="PF14864">
    <property type="entry name" value="Alkyl_sulf_C"/>
    <property type="match status" value="1"/>
</dbReference>
<evidence type="ECO:0000256" key="3">
    <source>
        <dbReference type="ARBA" id="ARBA00022833"/>
    </source>
</evidence>
<dbReference type="KEGG" id="hja:BST95_09240"/>
<protein>
    <submittedName>
        <fullName evidence="7">MBL fold hydrolase</fullName>
    </submittedName>
</protein>
<dbReference type="InterPro" id="IPR029228">
    <property type="entry name" value="Alkyl_sulf_dimr"/>
</dbReference>
<dbReference type="CDD" id="cd07710">
    <property type="entry name" value="arylsulfatase_Sdsa1-like_MBL-fold"/>
    <property type="match status" value="1"/>
</dbReference>
<dbReference type="InterPro" id="IPR036866">
    <property type="entry name" value="RibonucZ/Hydroxyglut_hydro"/>
</dbReference>
<dbReference type="InterPro" id="IPR052195">
    <property type="entry name" value="Bact_Alkyl/Aryl-Sulfatase"/>
</dbReference>
<dbReference type="InterPro" id="IPR001279">
    <property type="entry name" value="Metallo-B-lactamas"/>
</dbReference>
<organism evidence="7 8">
    <name type="scientific">Halioglobus japonicus</name>
    <dbReference type="NCBI Taxonomy" id="930805"/>
    <lineage>
        <taxon>Bacteria</taxon>
        <taxon>Pseudomonadati</taxon>
        <taxon>Pseudomonadota</taxon>
        <taxon>Gammaproteobacteria</taxon>
        <taxon>Cellvibrionales</taxon>
        <taxon>Halieaceae</taxon>
        <taxon>Halioglobus</taxon>
    </lineage>
</organism>
<feature type="chain" id="PRO_5042952134" evidence="5">
    <location>
        <begin position="21"/>
        <end position="590"/>
    </location>
</feature>
<dbReference type="GO" id="GO:0018741">
    <property type="term" value="F:linear primary-alkylsulfatase activity"/>
    <property type="evidence" value="ECO:0007669"/>
    <property type="project" value="InterPro"/>
</dbReference>
<dbReference type="Pfam" id="PF00753">
    <property type="entry name" value="Lactamase_B"/>
    <property type="match status" value="1"/>
</dbReference>
<evidence type="ECO:0000259" key="6">
    <source>
        <dbReference type="SMART" id="SM00849"/>
    </source>
</evidence>
<reference evidence="7 8" key="1">
    <citation type="submission" date="2018-01" db="EMBL/GenBank/DDBJ databases">
        <title>The draft genome sequence of Halioglobus japonicus S1-36.</title>
        <authorList>
            <person name="Du Z.-J."/>
            <person name="Shi M.-J."/>
        </authorList>
    </citation>
    <scope>NUCLEOTIDE SEQUENCE [LARGE SCALE GENOMIC DNA]</scope>
    <source>
        <strain evidence="7 8">S1-36</strain>
    </source>
</reference>
<feature type="signal peptide" evidence="5">
    <location>
        <begin position="1"/>
        <end position="20"/>
    </location>
</feature>
<sequence>MRIAAVIVFLAGLASALVYGQAEVLEEQSPYHVERSWPAYFQEHKKLFTEKSGTYRAGEHPVWTVHVPGGWIGNSTIIEGEDGLIVYDTSVNVEAGEHIAREIRKISDKPIKAIFYSHHHTDHYNGTSALVSQAQVDRGEVQIYAWENFERELAQEFGAFLPRQLMGAFYYGPDLLGKDEQHYHGCCAPKILGGAPGYIRPTHTMDQDMSLQIAGVNLEVIYTGGEAISEFGLYLPDMNLMIMGDEFFYALANVHSIRGSKPRLPENYIRALDRVRDIKPDWLLGSHIMPMGDAAEIQRAVTVSRDAIQYIWDQSIRYINKGYNADQLQQQFLELPAHLDHPPYTRPMYGTPWIIAPEIYHGWVSWFSGDATDLLPTEPLEKARRYVKLMGGREKVFAEAERAFFAEDYQFAAELTQLLVRVDNLDWDARYLKAAALRARGYGEINTIARAWYLNGANELEGKVNTRMLLGMGQRVVAGTLPPGELLQSWRYQVDAEKAGATRLQLGFGFLNEDSGAVQQQFHVTLRNSILEVVEAPLPDGLPRVRLTIAQLRSVLAGKPAGTDIGDEERLQELLGYLDREPANFSLHVR</sequence>